<dbReference type="EMBL" id="CAMPGE010004817">
    <property type="protein sequence ID" value="CAI2363668.1"/>
    <property type="molecule type" value="Genomic_DNA"/>
</dbReference>
<feature type="active site" description="Charge relay system" evidence="1">
    <location>
        <position position="217"/>
    </location>
</feature>
<dbReference type="InterPro" id="IPR052096">
    <property type="entry name" value="Endocannabinoid_amidase"/>
</dbReference>
<accession>A0AAD1UEI9</accession>
<comment type="caution">
    <text evidence="4">The sequence shown here is derived from an EMBL/GenBank/DDBJ whole genome shotgun (WGS) entry which is preliminary data.</text>
</comment>
<dbReference type="SUPFAM" id="SSF75304">
    <property type="entry name" value="Amidase signature (AS) enzymes"/>
    <property type="match status" value="1"/>
</dbReference>
<dbReference type="GO" id="GO:0017064">
    <property type="term" value="F:fatty acid amide hydrolase activity"/>
    <property type="evidence" value="ECO:0007669"/>
    <property type="project" value="TreeGrafter"/>
</dbReference>
<gene>
    <name evidence="4" type="ORF">ECRASSUSDP1_LOCUS5004</name>
</gene>
<feature type="domain" description="Amidase" evidence="3">
    <location>
        <begin position="79"/>
        <end position="568"/>
    </location>
</feature>
<dbReference type="Proteomes" id="UP001295684">
    <property type="component" value="Unassembled WGS sequence"/>
</dbReference>
<dbReference type="InterPro" id="IPR023631">
    <property type="entry name" value="Amidase_dom"/>
</dbReference>
<feature type="active site" description="Acyl-ester intermediate" evidence="1">
    <location>
        <position position="241"/>
    </location>
</feature>
<keyword evidence="2" id="KW-0812">Transmembrane</keyword>
<dbReference type="Gene3D" id="3.90.1300.10">
    <property type="entry name" value="Amidase signature (AS) domain"/>
    <property type="match status" value="1"/>
</dbReference>
<dbReference type="AlphaFoldDB" id="A0AAD1UEI9"/>
<evidence type="ECO:0000259" key="3">
    <source>
        <dbReference type="Pfam" id="PF01425"/>
    </source>
</evidence>
<dbReference type="InterPro" id="IPR036928">
    <property type="entry name" value="AS_sf"/>
</dbReference>
<protein>
    <recommendedName>
        <fullName evidence="3">Amidase domain-containing protein</fullName>
    </recommendedName>
</protein>
<dbReference type="Pfam" id="PF01425">
    <property type="entry name" value="Amidase"/>
    <property type="match status" value="1"/>
</dbReference>
<keyword evidence="2" id="KW-1133">Transmembrane helix</keyword>
<organism evidence="4 5">
    <name type="scientific">Euplotes crassus</name>
    <dbReference type="NCBI Taxonomy" id="5936"/>
    <lineage>
        <taxon>Eukaryota</taxon>
        <taxon>Sar</taxon>
        <taxon>Alveolata</taxon>
        <taxon>Ciliophora</taxon>
        <taxon>Intramacronucleata</taxon>
        <taxon>Spirotrichea</taxon>
        <taxon>Hypotrichia</taxon>
        <taxon>Euplotida</taxon>
        <taxon>Euplotidae</taxon>
        <taxon>Moneuplotes</taxon>
    </lineage>
</organism>
<dbReference type="PANTHER" id="PTHR45847:SF6">
    <property type="entry name" value="FATTY ACID AMIDE HYDROLASE"/>
    <property type="match status" value="1"/>
</dbReference>
<proteinExistence type="predicted"/>
<dbReference type="GO" id="GO:0009062">
    <property type="term" value="P:fatty acid catabolic process"/>
    <property type="evidence" value="ECO:0007669"/>
    <property type="project" value="TreeGrafter"/>
</dbReference>
<dbReference type="GO" id="GO:0004040">
    <property type="term" value="F:amidase activity"/>
    <property type="evidence" value="ECO:0007669"/>
    <property type="project" value="TreeGrafter"/>
</dbReference>
<keyword evidence="2" id="KW-0472">Membrane</keyword>
<name>A0AAD1UEI9_EUPCR</name>
<feature type="active site" description="Charge relay system" evidence="1">
    <location>
        <position position="142"/>
    </location>
</feature>
<reference evidence="4" key="1">
    <citation type="submission" date="2023-07" db="EMBL/GenBank/DDBJ databases">
        <authorList>
            <consortium name="AG Swart"/>
            <person name="Singh M."/>
            <person name="Singh A."/>
            <person name="Seah K."/>
            <person name="Emmerich C."/>
        </authorList>
    </citation>
    <scope>NUCLEOTIDE SEQUENCE</scope>
    <source>
        <strain evidence="4">DP1</strain>
    </source>
</reference>
<evidence type="ECO:0000256" key="1">
    <source>
        <dbReference type="PIRSR" id="PIRSR001221-1"/>
    </source>
</evidence>
<evidence type="ECO:0000256" key="2">
    <source>
        <dbReference type="SAM" id="Phobius"/>
    </source>
</evidence>
<dbReference type="PANTHER" id="PTHR45847">
    <property type="entry name" value="FATTY ACID AMIDE HYDROLASE"/>
    <property type="match status" value="1"/>
</dbReference>
<feature type="transmembrane region" description="Helical" evidence="2">
    <location>
        <begin position="6"/>
        <end position="29"/>
    </location>
</feature>
<sequence>MSISQILWYLFLLYLGYKALYWVHFFYCARENYYKGQRIKKERDSKTYDFPPENQAVLECSTIQDLLDGQFSRRFTATDIVNTYANRCYTIGRKHNYTADEMFERALSDAKEKDKQLKDILDQGKNPKNVLGKLHGIPFSVKDHIWVEGTISSCGVSSMTDNIKNKDSYIVQALRKEGAIPLVKGNCSEGNLTHHTTNLVWGEAKNPWDNTRTCGGSSGGDAALVASGCIPFSIGSDCLGSLRIPALFCGIYTLFPTFKRMSAKRAETYLQDNIQNFELLPYAIGPLTRNASDLTIVAKIMFSEDVYEEYRRYPKVPFNKALHSSTGKLKIGILNDVEKISTLSKTAERSIEIASQILEDNDHEVVNVDLVENTDEQSHMVHRNAIYMAGVPLKNKLFKSKDYVGPAVILSVIFNHVPTLVLKIADFLFSFCKGKRTLLSMKDLIQPSAQDIMDFTMQKQQTVEKTIQKWKELGLDALIVPSFPIPAVKSKLCDQVLLMSGAYRLAPFWGFPAGSVPITTVREDEQEYKDEKFNDNISKACAESMKDSKGLPMGVEVICMPYKEEQILRIMELLQRDSNKR</sequence>
<keyword evidence="5" id="KW-1185">Reference proteome</keyword>
<evidence type="ECO:0000313" key="5">
    <source>
        <dbReference type="Proteomes" id="UP001295684"/>
    </source>
</evidence>
<evidence type="ECO:0000313" key="4">
    <source>
        <dbReference type="EMBL" id="CAI2363668.1"/>
    </source>
</evidence>
<dbReference type="PIRSF" id="PIRSF001221">
    <property type="entry name" value="Amidase_fungi"/>
    <property type="match status" value="1"/>
</dbReference>